<dbReference type="OrthoDB" id="9800940at2"/>
<dbReference type="PANTHER" id="PTHR46018:SF7">
    <property type="entry name" value="RIBONUCLEASE Z"/>
    <property type="match status" value="1"/>
</dbReference>
<dbReference type="Gene3D" id="3.60.15.10">
    <property type="entry name" value="Ribonuclease Z/Hydroxyacylglutathione hydrolase-like"/>
    <property type="match status" value="1"/>
</dbReference>
<dbReference type="STRING" id="1855383.SAMN05216548_101322"/>
<dbReference type="InterPro" id="IPR001279">
    <property type="entry name" value="Metallo-B-lactamas"/>
</dbReference>
<dbReference type="InterPro" id="IPR036866">
    <property type="entry name" value="RibonucZ/Hydroxyglut_hydro"/>
</dbReference>
<dbReference type="AlphaFoldDB" id="A0A1H9A4L4"/>
<name>A0A1H9A4L4_9HYPH</name>
<feature type="domain" description="Metallo-beta-lactamase" evidence="1">
    <location>
        <begin position="231"/>
        <end position="307"/>
    </location>
</feature>
<evidence type="ECO:0000313" key="2">
    <source>
        <dbReference type="EMBL" id="SEP71471.1"/>
    </source>
</evidence>
<evidence type="ECO:0000259" key="1">
    <source>
        <dbReference type="Pfam" id="PF12706"/>
    </source>
</evidence>
<proteinExistence type="predicted"/>
<evidence type="ECO:0000313" key="3">
    <source>
        <dbReference type="Proteomes" id="UP000199647"/>
    </source>
</evidence>
<dbReference type="NCBIfam" id="NF002558">
    <property type="entry name" value="PRK02126.1"/>
    <property type="match status" value="1"/>
</dbReference>
<protein>
    <submittedName>
        <fullName evidence="2">Ribonuclease Z</fullName>
    </submittedName>
</protein>
<dbReference type="RefSeq" id="WP_092494832.1">
    <property type="nucleotide sequence ID" value="NZ_FOFG01000001.1"/>
</dbReference>
<gene>
    <name evidence="2" type="ORF">SAMN05216548_101322</name>
</gene>
<organism evidence="2 3">
    <name type="scientific">Faunimonas pinastri</name>
    <dbReference type="NCBI Taxonomy" id="1855383"/>
    <lineage>
        <taxon>Bacteria</taxon>
        <taxon>Pseudomonadati</taxon>
        <taxon>Pseudomonadota</taxon>
        <taxon>Alphaproteobacteria</taxon>
        <taxon>Hyphomicrobiales</taxon>
        <taxon>Afifellaceae</taxon>
        <taxon>Faunimonas</taxon>
    </lineage>
</organism>
<sequence>MTRLIQARLINEPFDDPGLFLDFRFSRRALLFDLGDLGPLSTREIMRVTDVFVSHAHVDHFIGFDRMLRHLLHRPGPVNITGPVGFIARVEGRLGGYSWNLLDGNSVDFRIVVQEFSGDRVTARAEFRAREAFRRRELDPPDLPPSRVLQEEAFSVEAAEFDHAIPSLSFALQEKISVNVWTPGLTRLRLPVGPWLNEAKRAARQELPDETSIHVATGWEVPLGELREHVFRQGPGQRIAYLVDMAFQPENRRRAVNLARGADQLFIEAGFLNEDAALAHGHRHLTAAEAGIIAREAGVNRAIPFHFSARYFEREQELRDELEKAFANPVATFTPG</sequence>
<reference evidence="2 3" key="1">
    <citation type="submission" date="2016-10" db="EMBL/GenBank/DDBJ databases">
        <authorList>
            <person name="de Groot N.N."/>
        </authorList>
    </citation>
    <scope>NUCLEOTIDE SEQUENCE [LARGE SCALE GENOMIC DNA]</scope>
    <source>
        <strain evidence="2 3">A52C2</strain>
    </source>
</reference>
<dbReference type="EMBL" id="FOFG01000001">
    <property type="protein sequence ID" value="SEP71471.1"/>
    <property type="molecule type" value="Genomic_DNA"/>
</dbReference>
<dbReference type="Pfam" id="PF12706">
    <property type="entry name" value="Lactamase_B_2"/>
    <property type="match status" value="1"/>
</dbReference>
<dbReference type="PANTHER" id="PTHR46018">
    <property type="entry name" value="ZINC PHOSPHODIESTERASE ELAC PROTEIN 1"/>
    <property type="match status" value="1"/>
</dbReference>
<accession>A0A1H9A4L4</accession>
<keyword evidence="3" id="KW-1185">Reference proteome</keyword>
<dbReference type="Proteomes" id="UP000199647">
    <property type="component" value="Unassembled WGS sequence"/>
</dbReference>
<dbReference type="SUPFAM" id="SSF56281">
    <property type="entry name" value="Metallo-hydrolase/oxidoreductase"/>
    <property type="match status" value="1"/>
</dbReference>
<dbReference type="GO" id="GO:0042781">
    <property type="term" value="F:3'-tRNA processing endoribonuclease activity"/>
    <property type="evidence" value="ECO:0007669"/>
    <property type="project" value="TreeGrafter"/>
</dbReference>